<proteinExistence type="predicted"/>
<evidence type="ECO:0000259" key="3">
    <source>
        <dbReference type="PROSITE" id="PS51688"/>
    </source>
</evidence>
<sequence>MKRIALLIFSFFLTITITAQQSINYKALVKDNLGNVLANQNITVQFSILEDATIVYTETHTPTTNANGLIILNIGEGTTPDDFSEIHWDSDAHFLNVQMDTGAGLVDLGTTQFMTVPYALSAGNVSGLEAIDEGNGVGWRIKGKDPDHYGNIGENATDLSHSNVNSTTHGATGEYTTAIGFKTTALGNRSTAMGYETIASGIYSTAMGRETTASGSHSTTIGYNTTASDYYSTAMGINTEASGYASTSIGDETTASGYASTALGDETTASGGRSTALGYLTTASGSYSVATGYETKAESRNNTTLGRYNIGGGNLSTWIETDPLFEIGNGANDANRSNALTVLKNGKVGIGNHQPNGYLEIKANNNTNEPTLKLVHEGTTGARINFTNTTVTNGNRWTLYGEPNDVDANSTFNIYHPNTGNIIRVRGDGNVGIGTVPSYRLDVRQENTGGYVAQVYNTSTNQNADGLKIRLGTTNAPTSGNNFIAFFDGNAGNGIVRGLIQGNGSGVTYNTTSDRRLKTNIKDINNALVLINKIQPRTYEFKSNLGINEYGFIAQELQPLYAQAVTGTPDSDVEKEPMMVDYGRLTPLLTAGIKELNDKLTSQEKNIKLLNEENKNLKAQLSKYESLEARLTALENKAETSHVNKINH</sequence>
<accession>A0ABW5WHV2</accession>
<keyword evidence="1" id="KW-0175">Coiled coil</keyword>
<feature type="domain" description="Peptidase S74" evidence="3">
    <location>
        <begin position="513"/>
        <end position="607"/>
    </location>
</feature>
<dbReference type="Gene3D" id="2.150.10.10">
    <property type="entry name" value="Serralysin-like metalloprotease, C-terminal"/>
    <property type="match status" value="1"/>
</dbReference>
<evidence type="ECO:0000313" key="4">
    <source>
        <dbReference type="EMBL" id="MFD2822252.1"/>
    </source>
</evidence>
<dbReference type="InterPro" id="IPR011049">
    <property type="entry name" value="Serralysin-like_metalloprot_C"/>
</dbReference>
<keyword evidence="2" id="KW-0732">Signal</keyword>
<evidence type="ECO:0000256" key="1">
    <source>
        <dbReference type="SAM" id="Coils"/>
    </source>
</evidence>
<dbReference type="Proteomes" id="UP001597533">
    <property type="component" value="Unassembled WGS sequence"/>
</dbReference>
<protein>
    <submittedName>
        <fullName evidence="4">Tail fiber domain-containing protein</fullName>
    </submittedName>
</protein>
<dbReference type="EMBL" id="JBHUOV010000001">
    <property type="protein sequence ID" value="MFD2822252.1"/>
    <property type="molecule type" value="Genomic_DNA"/>
</dbReference>
<evidence type="ECO:0000256" key="2">
    <source>
        <dbReference type="SAM" id="SignalP"/>
    </source>
</evidence>
<dbReference type="InterPro" id="IPR030392">
    <property type="entry name" value="S74_ICA"/>
</dbReference>
<gene>
    <name evidence="4" type="ORF">ACFS5M_01135</name>
</gene>
<dbReference type="CDD" id="cd12820">
    <property type="entry name" value="LbR_YadA-like"/>
    <property type="match status" value="1"/>
</dbReference>
<comment type="caution">
    <text evidence="4">The sequence shown here is derived from an EMBL/GenBank/DDBJ whole genome shotgun (WGS) entry which is preliminary data.</text>
</comment>
<dbReference type="PROSITE" id="PS51688">
    <property type="entry name" value="ICA"/>
    <property type="match status" value="1"/>
</dbReference>
<keyword evidence="5" id="KW-1185">Reference proteome</keyword>
<dbReference type="InterPro" id="IPR008640">
    <property type="entry name" value="Adhesin_Head_dom"/>
</dbReference>
<name>A0ABW5WHV2_9FLAO</name>
<feature type="signal peptide" evidence="2">
    <location>
        <begin position="1"/>
        <end position="19"/>
    </location>
</feature>
<reference evidence="5" key="1">
    <citation type="journal article" date="2019" name="Int. J. Syst. Evol. Microbiol.">
        <title>The Global Catalogue of Microorganisms (GCM) 10K type strain sequencing project: providing services to taxonomists for standard genome sequencing and annotation.</title>
        <authorList>
            <consortium name="The Broad Institute Genomics Platform"/>
            <consortium name="The Broad Institute Genome Sequencing Center for Infectious Disease"/>
            <person name="Wu L."/>
            <person name="Ma J."/>
        </authorList>
    </citation>
    <scope>NUCLEOTIDE SEQUENCE [LARGE SCALE GENOMIC DNA]</scope>
    <source>
        <strain evidence="5">KCTC 32141</strain>
    </source>
</reference>
<feature type="coiled-coil region" evidence="1">
    <location>
        <begin position="593"/>
        <end position="644"/>
    </location>
</feature>
<organism evidence="4 5">
    <name type="scientific">Lacinutrix iliipiscaria</name>
    <dbReference type="NCBI Taxonomy" id="1230532"/>
    <lineage>
        <taxon>Bacteria</taxon>
        <taxon>Pseudomonadati</taxon>
        <taxon>Bacteroidota</taxon>
        <taxon>Flavobacteriia</taxon>
        <taxon>Flavobacteriales</taxon>
        <taxon>Flavobacteriaceae</taxon>
        <taxon>Lacinutrix</taxon>
    </lineage>
</organism>
<dbReference type="Pfam" id="PF05658">
    <property type="entry name" value="YadA_head"/>
    <property type="match status" value="4"/>
</dbReference>
<evidence type="ECO:0000313" key="5">
    <source>
        <dbReference type="Proteomes" id="UP001597533"/>
    </source>
</evidence>
<feature type="chain" id="PRO_5045851886" evidence="2">
    <location>
        <begin position="20"/>
        <end position="648"/>
    </location>
</feature>
<dbReference type="SUPFAM" id="SSF101967">
    <property type="entry name" value="Adhesin YadA, collagen-binding domain"/>
    <property type="match status" value="2"/>
</dbReference>
<dbReference type="RefSeq" id="WP_183484602.1">
    <property type="nucleotide sequence ID" value="NZ_JBHUOV010000001.1"/>
</dbReference>
<dbReference type="Pfam" id="PF13884">
    <property type="entry name" value="Peptidase_S74"/>
    <property type="match status" value="1"/>
</dbReference>